<evidence type="ECO:0000313" key="11">
    <source>
        <dbReference type="EMBL" id="KAJ3563798.1"/>
    </source>
</evidence>
<evidence type="ECO:0000256" key="5">
    <source>
        <dbReference type="ARBA" id="ARBA00022777"/>
    </source>
</evidence>
<dbReference type="SMART" id="SM00220">
    <property type="entry name" value="S_TKc"/>
    <property type="match status" value="1"/>
</dbReference>
<dbReference type="InterPro" id="IPR000719">
    <property type="entry name" value="Prot_kinase_dom"/>
</dbReference>
<gene>
    <name evidence="11" type="ORF">NP233_g8708</name>
</gene>
<evidence type="ECO:0000256" key="9">
    <source>
        <dbReference type="SAM" id="MobiDB-lite"/>
    </source>
</evidence>
<keyword evidence="3" id="KW-0808">Transferase</keyword>
<evidence type="ECO:0000256" key="3">
    <source>
        <dbReference type="ARBA" id="ARBA00022679"/>
    </source>
</evidence>
<keyword evidence="12" id="KW-1185">Reference proteome</keyword>
<dbReference type="PANTHER" id="PTHR24356">
    <property type="entry name" value="SERINE/THREONINE-PROTEIN KINASE"/>
    <property type="match status" value="1"/>
</dbReference>
<dbReference type="InterPro" id="IPR011009">
    <property type="entry name" value="Kinase-like_dom_sf"/>
</dbReference>
<keyword evidence="6" id="KW-0067">ATP-binding</keyword>
<reference evidence="11" key="1">
    <citation type="submission" date="2022-07" db="EMBL/GenBank/DDBJ databases">
        <title>Genome Sequence of Leucocoprinus birnbaumii.</title>
        <authorList>
            <person name="Buettner E."/>
        </authorList>
    </citation>
    <scope>NUCLEOTIDE SEQUENCE</scope>
    <source>
        <strain evidence="11">VT141</strain>
    </source>
</reference>
<evidence type="ECO:0000256" key="2">
    <source>
        <dbReference type="ARBA" id="ARBA00022527"/>
    </source>
</evidence>
<dbReference type="GO" id="GO:0005524">
    <property type="term" value="F:ATP binding"/>
    <property type="evidence" value="ECO:0007669"/>
    <property type="project" value="UniProtKB-KW"/>
</dbReference>
<dbReference type="Pfam" id="PF00069">
    <property type="entry name" value="Pkinase"/>
    <property type="match status" value="1"/>
</dbReference>
<comment type="catalytic activity">
    <reaction evidence="8">
        <text>L-seryl-[protein] + ATP = O-phospho-L-seryl-[protein] + ADP + H(+)</text>
        <dbReference type="Rhea" id="RHEA:17989"/>
        <dbReference type="Rhea" id="RHEA-COMP:9863"/>
        <dbReference type="Rhea" id="RHEA-COMP:11604"/>
        <dbReference type="ChEBI" id="CHEBI:15378"/>
        <dbReference type="ChEBI" id="CHEBI:29999"/>
        <dbReference type="ChEBI" id="CHEBI:30616"/>
        <dbReference type="ChEBI" id="CHEBI:83421"/>
        <dbReference type="ChEBI" id="CHEBI:456216"/>
        <dbReference type="EC" id="2.7.11.1"/>
    </reaction>
</comment>
<accession>A0AAD5VLT4</accession>
<evidence type="ECO:0000256" key="8">
    <source>
        <dbReference type="ARBA" id="ARBA00048679"/>
    </source>
</evidence>
<dbReference type="EC" id="2.7.11.1" evidence="1"/>
<dbReference type="PROSITE" id="PS50011">
    <property type="entry name" value="PROTEIN_KINASE_DOM"/>
    <property type="match status" value="1"/>
</dbReference>
<feature type="compositionally biased region" description="Low complexity" evidence="9">
    <location>
        <begin position="366"/>
        <end position="376"/>
    </location>
</feature>
<keyword evidence="5" id="KW-0418">Kinase</keyword>
<evidence type="ECO:0000256" key="4">
    <source>
        <dbReference type="ARBA" id="ARBA00022741"/>
    </source>
</evidence>
<dbReference type="EMBL" id="JANIEX010000722">
    <property type="protein sequence ID" value="KAJ3563798.1"/>
    <property type="molecule type" value="Genomic_DNA"/>
</dbReference>
<feature type="domain" description="Protein kinase" evidence="10">
    <location>
        <begin position="192"/>
        <end position="451"/>
    </location>
</feature>
<protein>
    <recommendedName>
        <fullName evidence="1">non-specific serine/threonine protein kinase</fullName>
        <ecNumber evidence="1">2.7.11.1</ecNumber>
    </recommendedName>
</protein>
<dbReference type="Gene3D" id="1.10.510.10">
    <property type="entry name" value="Transferase(Phosphotransferase) domain 1"/>
    <property type="match status" value="1"/>
</dbReference>
<evidence type="ECO:0000256" key="7">
    <source>
        <dbReference type="ARBA" id="ARBA00047899"/>
    </source>
</evidence>
<evidence type="ECO:0000256" key="1">
    <source>
        <dbReference type="ARBA" id="ARBA00012513"/>
    </source>
</evidence>
<feature type="region of interest" description="Disordered" evidence="9">
    <location>
        <begin position="1"/>
        <end position="27"/>
    </location>
</feature>
<dbReference type="Proteomes" id="UP001213000">
    <property type="component" value="Unassembled WGS sequence"/>
</dbReference>
<name>A0AAD5VLT4_9AGAR</name>
<dbReference type="AlphaFoldDB" id="A0AAD5VLT4"/>
<keyword evidence="4" id="KW-0547">Nucleotide-binding</keyword>
<keyword evidence="2" id="KW-0723">Serine/threonine-protein kinase</keyword>
<evidence type="ECO:0000256" key="6">
    <source>
        <dbReference type="ARBA" id="ARBA00022840"/>
    </source>
</evidence>
<evidence type="ECO:0000259" key="10">
    <source>
        <dbReference type="PROSITE" id="PS50011"/>
    </source>
</evidence>
<dbReference type="SUPFAM" id="SSF56112">
    <property type="entry name" value="Protein kinase-like (PK-like)"/>
    <property type="match status" value="1"/>
</dbReference>
<dbReference type="GO" id="GO:0004674">
    <property type="term" value="F:protein serine/threonine kinase activity"/>
    <property type="evidence" value="ECO:0007669"/>
    <property type="project" value="UniProtKB-KW"/>
</dbReference>
<evidence type="ECO:0000313" key="12">
    <source>
        <dbReference type="Proteomes" id="UP001213000"/>
    </source>
</evidence>
<sequence>MSVRFEMPSSPLSATHHSPDEPIAQPKKAGGFFRRVLRAGRGVVTGGRQIRGILMRLVNAQGAPAARCLTSPAEAMSTTRSLGLRHPRGQANSNPPERIGLGILRVQSDGQTSTPSAHLENARRNLRLMLLTAQSYQNRLESPILSETTEDADDQKSRFLALSARHFKRSRSRLDAVRERLRPNSSSAGEMNQIKEMMGAGRPISYVKHVSGSTDGSFWSITALDGSMWSMQRVSDEDSHSSQILANELHALRRVRGVDGLPLLEEVDSNPDTRFILTKWMGDYTLLSLMHNDESYDARFTLNQMARLLHAIHRMHQCGVVHRKVSAENIMVGGSEGNLTLFDFNSCVITNEGNMVDGGLHTPMDSRPSSRSPGRSQASHPQSLLQRLRRLGHIWHEMRTGSIPTDDGSGKYRVNEELLYTDEKLFIRRLLSNDDYYRFNSVEEMKDHAVFSDIDWRSFDC</sequence>
<organism evidence="11 12">
    <name type="scientific">Leucocoprinus birnbaumii</name>
    <dbReference type="NCBI Taxonomy" id="56174"/>
    <lineage>
        <taxon>Eukaryota</taxon>
        <taxon>Fungi</taxon>
        <taxon>Dikarya</taxon>
        <taxon>Basidiomycota</taxon>
        <taxon>Agaricomycotina</taxon>
        <taxon>Agaricomycetes</taxon>
        <taxon>Agaricomycetidae</taxon>
        <taxon>Agaricales</taxon>
        <taxon>Agaricineae</taxon>
        <taxon>Agaricaceae</taxon>
        <taxon>Leucocoprinus</taxon>
    </lineage>
</organism>
<comment type="caution">
    <text evidence="11">The sequence shown here is derived from an EMBL/GenBank/DDBJ whole genome shotgun (WGS) entry which is preliminary data.</text>
</comment>
<proteinExistence type="predicted"/>
<dbReference type="InterPro" id="IPR050236">
    <property type="entry name" value="Ser_Thr_kinase_AGC"/>
</dbReference>
<feature type="region of interest" description="Disordered" evidence="9">
    <location>
        <begin position="357"/>
        <end position="382"/>
    </location>
</feature>
<comment type="catalytic activity">
    <reaction evidence="7">
        <text>L-threonyl-[protein] + ATP = O-phospho-L-threonyl-[protein] + ADP + H(+)</text>
        <dbReference type="Rhea" id="RHEA:46608"/>
        <dbReference type="Rhea" id="RHEA-COMP:11060"/>
        <dbReference type="Rhea" id="RHEA-COMP:11605"/>
        <dbReference type="ChEBI" id="CHEBI:15378"/>
        <dbReference type="ChEBI" id="CHEBI:30013"/>
        <dbReference type="ChEBI" id="CHEBI:30616"/>
        <dbReference type="ChEBI" id="CHEBI:61977"/>
        <dbReference type="ChEBI" id="CHEBI:456216"/>
        <dbReference type="EC" id="2.7.11.1"/>
    </reaction>
</comment>